<dbReference type="InterPro" id="IPR011004">
    <property type="entry name" value="Trimer_LpxA-like_sf"/>
</dbReference>
<comment type="caution">
    <text evidence="3">The sequence shown here is derived from an EMBL/GenBank/DDBJ whole genome shotgun (WGS) entry which is preliminary data.</text>
</comment>
<dbReference type="PANTHER" id="PTHR23416:SF23">
    <property type="entry name" value="ACETYLTRANSFERASE C18B11.09C-RELATED"/>
    <property type="match status" value="1"/>
</dbReference>
<sequence>MLGGQPFSLCPENFAPAQEVVDRCILLLHGVNSSTSLAATRERFAELIQKPVDDSVTIFPPIHTNFGKHIFLGKNIVINHGCSFLDMGGIYIEDNVLIAPKVNLLTEGHPLDTVTRRNTLGPGKIVVKEGAWIGAASTVLPGVTIGRNAVVAAGSVVTKDVESNTIVAGIPAKVIKRIPEAPAKL</sequence>
<comment type="similarity">
    <text evidence="1">Belongs to the transferase hexapeptide repeat family.</text>
</comment>
<evidence type="ECO:0000313" key="4">
    <source>
        <dbReference type="Proteomes" id="UP000038009"/>
    </source>
</evidence>
<dbReference type="GO" id="GO:0008374">
    <property type="term" value="F:O-acyltransferase activity"/>
    <property type="evidence" value="ECO:0007669"/>
    <property type="project" value="TreeGrafter"/>
</dbReference>
<dbReference type="VEuPathDB" id="TriTrypDB:Lsey_0102_0010"/>
<dbReference type="InterPro" id="IPR051159">
    <property type="entry name" value="Hexapeptide_acetyltransf"/>
</dbReference>
<organism evidence="3 4">
    <name type="scientific">Leptomonas seymouri</name>
    <dbReference type="NCBI Taxonomy" id="5684"/>
    <lineage>
        <taxon>Eukaryota</taxon>
        <taxon>Discoba</taxon>
        <taxon>Euglenozoa</taxon>
        <taxon>Kinetoplastea</taxon>
        <taxon>Metakinetoplastina</taxon>
        <taxon>Trypanosomatida</taxon>
        <taxon>Trypanosomatidae</taxon>
        <taxon>Leishmaniinae</taxon>
        <taxon>Leptomonas</taxon>
    </lineage>
</organism>
<evidence type="ECO:0000313" key="3">
    <source>
        <dbReference type="EMBL" id="KPI87091.1"/>
    </source>
</evidence>
<reference evidence="3 4" key="1">
    <citation type="journal article" date="2015" name="PLoS Pathog.">
        <title>Leptomonas seymouri: Adaptations to the Dixenous Life Cycle Analyzed by Genome Sequencing, Transcriptome Profiling and Co-infection with Leishmania donovani.</title>
        <authorList>
            <person name="Kraeva N."/>
            <person name="Butenko A."/>
            <person name="Hlavacova J."/>
            <person name="Kostygov A."/>
            <person name="Myskova J."/>
            <person name="Grybchuk D."/>
            <person name="Lestinova T."/>
            <person name="Votypka J."/>
            <person name="Volf P."/>
            <person name="Opperdoes F."/>
            <person name="Flegontov P."/>
            <person name="Lukes J."/>
            <person name="Yurchenko V."/>
        </authorList>
    </citation>
    <scope>NUCLEOTIDE SEQUENCE [LARGE SCALE GENOMIC DNA]</scope>
    <source>
        <strain evidence="3 4">ATCC 30220</strain>
    </source>
</reference>
<dbReference type="Proteomes" id="UP000038009">
    <property type="component" value="Unassembled WGS sequence"/>
</dbReference>
<evidence type="ECO:0000256" key="2">
    <source>
        <dbReference type="ARBA" id="ARBA00022679"/>
    </source>
</evidence>
<protein>
    <submittedName>
        <fullName evidence="3">Acetyltransferase (Isoleucine patch superfamily)</fullName>
    </submittedName>
</protein>
<proteinExistence type="inferred from homology"/>
<accession>A0A0N1PEI2</accession>
<dbReference type="Gene3D" id="2.160.10.10">
    <property type="entry name" value="Hexapeptide repeat proteins"/>
    <property type="match status" value="1"/>
</dbReference>
<dbReference type="Pfam" id="PF00132">
    <property type="entry name" value="Hexapep"/>
    <property type="match status" value="1"/>
</dbReference>
<dbReference type="InterPro" id="IPR001451">
    <property type="entry name" value="Hexapep"/>
</dbReference>
<dbReference type="AlphaFoldDB" id="A0A0N1PEI2"/>
<dbReference type="PROSITE" id="PS00101">
    <property type="entry name" value="HEXAPEP_TRANSFERASES"/>
    <property type="match status" value="1"/>
</dbReference>
<dbReference type="OrthoDB" id="25818at2759"/>
<keyword evidence="2 3" id="KW-0808">Transferase</keyword>
<dbReference type="PANTHER" id="PTHR23416">
    <property type="entry name" value="SIALIC ACID SYNTHASE-RELATED"/>
    <property type="match status" value="1"/>
</dbReference>
<dbReference type="SUPFAM" id="SSF51161">
    <property type="entry name" value="Trimeric LpxA-like enzymes"/>
    <property type="match status" value="1"/>
</dbReference>
<gene>
    <name evidence="3" type="ORF">ABL78_3803</name>
</gene>
<dbReference type="OMA" id="NQGCTFM"/>
<dbReference type="InterPro" id="IPR018357">
    <property type="entry name" value="Hexapep_transf_CS"/>
</dbReference>
<name>A0A0N1PEI2_LEPSE</name>
<evidence type="ECO:0000256" key="1">
    <source>
        <dbReference type="ARBA" id="ARBA00007274"/>
    </source>
</evidence>
<keyword evidence="4" id="KW-1185">Reference proteome</keyword>
<dbReference type="EMBL" id="LJSK01000102">
    <property type="protein sequence ID" value="KPI87091.1"/>
    <property type="molecule type" value="Genomic_DNA"/>
</dbReference>